<dbReference type="KEGG" id="bph:Bphy_1126"/>
<feature type="transmembrane region" description="Helical" evidence="1">
    <location>
        <begin position="6"/>
        <end position="27"/>
    </location>
</feature>
<name>B2JH77_PARP8</name>
<evidence type="ECO:0000256" key="1">
    <source>
        <dbReference type="SAM" id="Phobius"/>
    </source>
</evidence>
<gene>
    <name evidence="2" type="ordered locus">Bphy_1126</name>
</gene>
<dbReference type="HOGENOM" id="CLU_181332_0_0_4"/>
<organism evidence="2 3">
    <name type="scientific">Paraburkholderia phymatum (strain DSM 17167 / CIP 108236 / LMG 21445 / STM815)</name>
    <name type="common">Burkholderia phymatum</name>
    <dbReference type="NCBI Taxonomy" id="391038"/>
    <lineage>
        <taxon>Bacteria</taxon>
        <taxon>Pseudomonadati</taxon>
        <taxon>Pseudomonadota</taxon>
        <taxon>Betaproteobacteria</taxon>
        <taxon>Burkholderiales</taxon>
        <taxon>Burkholderiaceae</taxon>
        <taxon>Paraburkholderia</taxon>
    </lineage>
</organism>
<dbReference type="AlphaFoldDB" id="B2JH77"/>
<keyword evidence="1" id="KW-0472">Membrane</keyword>
<keyword evidence="1" id="KW-0812">Transmembrane</keyword>
<feature type="transmembrane region" description="Helical" evidence="1">
    <location>
        <begin position="57"/>
        <end position="76"/>
    </location>
</feature>
<dbReference type="RefSeq" id="WP_012400529.1">
    <property type="nucleotide sequence ID" value="NC_010622.1"/>
</dbReference>
<dbReference type="eggNOG" id="ENOG5033A7U">
    <property type="taxonomic scope" value="Bacteria"/>
</dbReference>
<sequence length="97" mass="9917" precursor="true">MTSTVFAHLHGALAVFVAGFAVGLLVGAAHFASLRWNAALFVAGCPVRALALQLSRFALTAAVFIVLAKVGVLALLGGTGGIMWTRSIALTLGRAEP</sequence>
<evidence type="ECO:0000313" key="2">
    <source>
        <dbReference type="EMBL" id="ACC70315.1"/>
    </source>
</evidence>
<keyword evidence="1" id="KW-1133">Transmembrane helix</keyword>
<dbReference type="Pfam" id="PF12966">
    <property type="entry name" value="AtpR"/>
    <property type="match status" value="1"/>
</dbReference>
<dbReference type="Proteomes" id="UP000001192">
    <property type="component" value="Chromosome 1"/>
</dbReference>
<evidence type="ECO:0000313" key="3">
    <source>
        <dbReference type="Proteomes" id="UP000001192"/>
    </source>
</evidence>
<dbReference type="EMBL" id="CP001043">
    <property type="protein sequence ID" value="ACC70315.1"/>
    <property type="molecule type" value="Genomic_DNA"/>
</dbReference>
<reference evidence="3" key="1">
    <citation type="journal article" date="2014" name="Stand. Genomic Sci.">
        <title>Complete genome sequence of Burkholderia phymatum STM815(T), a broad host range and efficient nitrogen-fixing symbiont of Mimosa species.</title>
        <authorList>
            <person name="Moulin L."/>
            <person name="Klonowska A."/>
            <person name="Caroline B."/>
            <person name="Booth K."/>
            <person name="Vriezen J.A."/>
            <person name="Melkonian R."/>
            <person name="James E.K."/>
            <person name="Young J.P."/>
            <person name="Bena G."/>
            <person name="Hauser L."/>
            <person name="Land M."/>
            <person name="Kyrpides N."/>
            <person name="Bruce D."/>
            <person name="Chain P."/>
            <person name="Copeland A."/>
            <person name="Pitluck S."/>
            <person name="Woyke T."/>
            <person name="Lizotte-Waniewski M."/>
            <person name="Bristow J."/>
            <person name="Riley M."/>
        </authorList>
    </citation>
    <scope>NUCLEOTIDE SEQUENCE [LARGE SCALE GENOMIC DNA]</scope>
    <source>
        <strain evidence="3">DSM 17167 / CIP 108236 / LMG 21445 / STM815</strain>
    </source>
</reference>
<protein>
    <recommendedName>
        <fullName evidence="4">N-ATPase, AtpR subunit</fullName>
    </recommendedName>
</protein>
<proteinExistence type="predicted"/>
<accession>B2JH77</accession>
<keyword evidence="3" id="KW-1185">Reference proteome</keyword>
<dbReference type="STRING" id="391038.Bphy_1126"/>
<dbReference type="InterPro" id="IPR017581">
    <property type="entry name" value="AtpR-like"/>
</dbReference>
<evidence type="ECO:0008006" key="4">
    <source>
        <dbReference type="Google" id="ProtNLM"/>
    </source>
</evidence>